<dbReference type="SUPFAM" id="SSF52738">
    <property type="entry name" value="Methylesterase CheB, C-terminal domain"/>
    <property type="match status" value="1"/>
</dbReference>
<dbReference type="Gene3D" id="3.40.50.180">
    <property type="entry name" value="Methylesterase CheB, C-terminal domain"/>
    <property type="match status" value="1"/>
</dbReference>
<dbReference type="InterPro" id="IPR011247">
    <property type="entry name" value="Chemotax_prot-Glu_Me-esterase"/>
</dbReference>
<keyword evidence="7" id="KW-1185">Reference proteome</keyword>
<feature type="active site" evidence="4">
    <location>
        <position position="22"/>
    </location>
</feature>
<evidence type="ECO:0000259" key="5">
    <source>
        <dbReference type="PROSITE" id="PS50122"/>
    </source>
</evidence>
<dbReference type="CDD" id="cd16433">
    <property type="entry name" value="CheB"/>
    <property type="match status" value="1"/>
</dbReference>
<dbReference type="GO" id="GO:0000156">
    <property type="term" value="F:phosphorelay response regulator activity"/>
    <property type="evidence" value="ECO:0007669"/>
    <property type="project" value="InterPro"/>
</dbReference>
<protein>
    <recommendedName>
        <fullName evidence="2">protein-glutamate methylesterase</fullName>
        <ecNumber evidence="2">3.1.1.61</ecNumber>
    </recommendedName>
</protein>
<name>A0A2R8BV84_9RHOB</name>
<dbReference type="EMBL" id="ONZF01000003">
    <property type="protein sequence ID" value="SPJ24088.1"/>
    <property type="molecule type" value="Genomic_DNA"/>
</dbReference>
<evidence type="ECO:0000256" key="1">
    <source>
        <dbReference type="ARBA" id="ARBA00022801"/>
    </source>
</evidence>
<feature type="active site" evidence="4">
    <location>
        <position position="141"/>
    </location>
</feature>
<comment type="catalytic activity">
    <reaction evidence="3">
        <text>[protein]-L-glutamate 5-O-methyl ester + H2O = L-glutamyl-[protein] + methanol + H(+)</text>
        <dbReference type="Rhea" id="RHEA:23236"/>
        <dbReference type="Rhea" id="RHEA-COMP:10208"/>
        <dbReference type="Rhea" id="RHEA-COMP:10311"/>
        <dbReference type="ChEBI" id="CHEBI:15377"/>
        <dbReference type="ChEBI" id="CHEBI:15378"/>
        <dbReference type="ChEBI" id="CHEBI:17790"/>
        <dbReference type="ChEBI" id="CHEBI:29973"/>
        <dbReference type="ChEBI" id="CHEBI:82795"/>
        <dbReference type="EC" id="3.1.1.61"/>
    </reaction>
</comment>
<evidence type="ECO:0000256" key="3">
    <source>
        <dbReference type="ARBA" id="ARBA00048267"/>
    </source>
</evidence>
<evidence type="ECO:0000313" key="7">
    <source>
        <dbReference type="Proteomes" id="UP000244912"/>
    </source>
</evidence>
<feature type="active site" evidence="4">
    <location>
        <position position="49"/>
    </location>
</feature>
<dbReference type="GO" id="GO:0008984">
    <property type="term" value="F:protein-glutamate methylesterase activity"/>
    <property type="evidence" value="ECO:0007669"/>
    <property type="project" value="UniProtKB-EC"/>
</dbReference>
<keyword evidence="4" id="KW-0145">Chemotaxis</keyword>
<dbReference type="Proteomes" id="UP000244912">
    <property type="component" value="Unassembled WGS sequence"/>
</dbReference>
<evidence type="ECO:0000256" key="4">
    <source>
        <dbReference type="PROSITE-ProRule" id="PRU00050"/>
    </source>
</evidence>
<organism evidence="6 7">
    <name type="scientific">Palleronia abyssalis</name>
    <dbReference type="NCBI Taxonomy" id="1501240"/>
    <lineage>
        <taxon>Bacteria</taxon>
        <taxon>Pseudomonadati</taxon>
        <taxon>Pseudomonadota</taxon>
        <taxon>Alphaproteobacteria</taxon>
        <taxon>Rhodobacterales</taxon>
        <taxon>Roseobacteraceae</taxon>
        <taxon>Palleronia</taxon>
    </lineage>
</organism>
<evidence type="ECO:0000256" key="2">
    <source>
        <dbReference type="ARBA" id="ARBA00039140"/>
    </source>
</evidence>
<dbReference type="PANTHER" id="PTHR42872:SF6">
    <property type="entry name" value="PROTEIN-GLUTAMATE METHYLESTERASE_PROTEIN-GLUTAMINE GLUTAMINASE"/>
    <property type="match status" value="1"/>
</dbReference>
<dbReference type="InterPro" id="IPR000673">
    <property type="entry name" value="Sig_transdc_resp-reg_Me-estase"/>
</dbReference>
<sequence>MTTVCSTGPDANVVDTVVVGGSAGGFNALRALLSELPADFPAAMVVCLHQPVQAHLRFAESLASHSRMPIETAEDGRAIDPGKVYIAGPDRHLMIGADHLHLRRGAHENNFRPAIDPLFRSAAVYRGPRAVGVILSGLMDDGAAGARALSRTGGQIVVQSPETTEFPDMPQATLDAVPSARDVALGDLAATLVDLVGASCADQGKVPWDIGMELKITSLEGSDMESERKLGTLSPFNCPHCNGVLWEIEDGPLTRFRCHTGHAYSIQALNDAQEEALDAGLFNALRAHRGRAELVRKIARSTRNKTSRKTLEARAERIREDTELLERIITRRSGAPRA</sequence>
<reference evidence="6 7" key="1">
    <citation type="submission" date="2018-03" db="EMBL/GenBank/DDBJ databases">
        <authorList>
            <person name="Keele B.F."/>
        </authorList>
    </citation>
    <scope>NUCLEOTIDE SEQUENCE [LARGE SCALE GENOMIC DNA]</scope>
    <source>
        <strain evidence="6 7">CECT 8504</strain>
    </source>
</reference>
<dbReference type="Pfam" id="PF01339">
    <property type="entry name" value="CheB_methylest"/>
    <property type="match status" value="1"/>
</dbReference>
<dbReference type="PIRSF" id="PIRSF036461">
    <property type="entry name" value="Chmtx_methlestr"/>
    <property type="match status" value="1"/>
</dbReference>
<dbReference type="AlphaFoldDB" id="A0A2R8BV84"/>
<proteinExistence type="predicted"/>
<accession>A0A2R8BV84</accession>
<gene>
    <name evidence="6" type="primary">cheB_2</name>
    <name evidence="6" type="ORF">PAA8504_01914</name>
</gene>
<dbReference type="PANTHER" id="PTHR42872">
    <property type="entry name" value="PROTEIN-GLUTAMATE METHYLESTERASE/PROTEIN-GLUTAMINE GLUTAMINASE"/>
    <property type="match status" value="1"/>
</dbReference>
<dbReference type="EC" id="3.1.1.61" evidence="2"/>
<dbReference type="GO" id="GO:0005737">
    <property type="term" value="C:cytoplasm"/>
    <property type="evidence" value="ECO:0007669"/>
    <property type="project" value="InterPro"/>
</dbReference>
<dbReference type="InterPro" id="IPR035909">
    <property type="entry name" value="CheB_C"/>
</dbReference>
<dbReference type="GO" id="GO:0006935">
    <property type="term" value="P:chemotaxis"/>
    <property type="evidence" value="ECO:0007669"/>
    <property type="project" value="UniProtKB-UniRule"/>
</dbReference>
<dbReference type="PROSITE" id="PS50122">
    <property type="entry name" value="CHEB"/>
    <property type="match status" value="1"/>
</dbReference>
<evidence type="ECO:0000313" key="6">
    <source>
        <dbReference type="EMBL" id="SPJ24088.1"/>
    </source>
</evidence>
<keyword evidence="1 4" id="KW-0378">Hydrolase</keyword>
<feature type="domain" description="CheB-type methylesterase" evidence="5">
    <location>
        <begin position="9"/>
        <end position="199"/>
    </location>
</feature>